<keyword evidence="1" id="KW-0808">Transferase</keyword>
<dbReference type="InterPro" id="IPR011712">
    <property type="entry name" value="Sig_transdc_His_kin_sub3_dim/P"/>
</dbReference>
<keyword evidence="2" id="KW-0418">Kinase</keyword>
<feature type="domain" description="Signal transduction histidine kinase subgroup 3 dimerisation and phosphoacceptor" evidence="5">
    <location>
        <begin position="206"/>
        <end position="272"/>
    </location>
</feature>
<dbReference type="CDD" id="cd16917">
    <property type="entry name" value="HATPase_UhpB-NarQ-NarX-like"/>
    <property type="match status" value="1"/>
</dbReference>
<dbReference type="RefSeq" id="WP_193518539.1">
    <property type="nucleotide sequence ID" value="NZ_BMXL01000033.1"/>
</dbReference>
<feature type="transmembrane region" description="Helical" evidence="4">
    <location>
        <begin position="56"/>
        <end position="76"/>
    </location>
</feature>
<evidence type="ECO:0000259" key="5">
    <source>
        <dbReference type="Pfam" id="PF07730"/>
    </source>
</evidence>
<dbReference type="PANTHER" id="PTHR24421:SF63">
    <property type="entry name" value="SENSOR HISTIDINE KINASE DESK"/>
    <property type="match status" value="1"/>
</dbReference>
<organism evidence="6 7">
    <name type="scientific">Nocardiopsis kunsanensis</name>
    <dbReference type="NCBI Taxonomy" id="141693"/>
    <lineage>
        <taxon>Bacteria</taxon>
        <taxon>Bacillati</taxon>
        <taxon>Actinomycetota</taxon>
        <taxon>Actinomycetes</taxon>
        <taxon>Streptosporangiales</taxon>
        <taxon>Nocardiopsidaceae</taxon>
        <taxon>Nocardiopsis</taxon>
    </lineage>
</organism>
<keyword evidence="4" id="KW-0472">Membrane</keyword>
<keyword evidence="4" id="KW-1133">Transmembrane helix</keyword>
<keyword evidence="7" id="KW-1185">Reference proteome</keyword>
<dbReference type="EMBL" id="BMXL01000033">
    <property type="protein sequence ID" value="GHD35213.1"/>
    <property type="molecule type" value="Genomic_DNA"/>
</dbReference>
<dbReference type="Gene3D" id="3.30.565.10">
    <property type="entry name" value="Histidine kinase-like ATPase, C-terminal domain"/>
    <property type="match status" value="1"/>
</dbReference>
<sequence length="412" mass="43890">MARDRRDLTGVVTERRKVRKLHFVRVVIVLSSCVLVLPLVMSTVVGMLAGPPERRWIAAVLVGAALLASFLLLWMLFGRVRLGQPRQASPWAYWGATALVAVVVSMSMTPLFGIFVLGGWVGIAAFIGPRSRGWFLLAGSIALCAVLSVQALQEVTPIALASVWAGAVLWSLFLAGAVLIYVRLWDVTNEALLEQRARARLAVSEERLRFSRDMHDLLGHSLSALVVKSELAEQVLERDPALAADEMAQVQGLARRSLQQVRSAVRGYREIDLADEVEAVRTALAANGTRTEVSGVPESGLPTGTAVSAALVVREGGSNVLRHSDAAECRITFSRAGGEGGDALVVEVANDRARGGRVQRNGSGLTGLAERLVASGGSLTAEPTPDGGFLLRATVPWSTEGPDRPVVSGEAP</sequence>
<accession>A0A918XKM3</accession>
<comment type="caution">
    <text evidence="6">The sequence shown here is derived from an EMBL/GenBank/DDBJ whole genome shotgun (WGS) entry which is preliminary data.</text>
</comment>
<dbReference type="InterPro" id="IPR050482">
    <property type="entry name" value="Sensor_HK_TwoCompSys"/>
</dbReference>
<dbReference type="Pfam" id="PF07730">
    <property type="entry name" value="HisKA_3"/>
    <property type="match status" value="1"/>
</dbReference>
<name>A0A918XKM3_9ACTN</name>
<feature type="transmembrane region" description="Helical" evidence="4">
    <location>
        <begin position="158"/>
        <end position="182"/>
    </location>
</feature>
<gene>
    <name evidence="6" type="ORF">GCM10007147_41480</name>
</gene>
<dbReference type="Gene3D" id="1.20.5.1930">
    <property type="match status" value="1"/>
</dbReference>
<dbReference type="InterPro" id="IPR036890">
    <property type="entry name" value="HATPase_C_sf"/>
</dbReference>
<dbReference type="GO" id="GO:0016020">
    <property type="term" value="C:membrane"/>
    <property type="evidence" value="ECO:0007669"/>
    <property type="project" value="InterPro"/>
</dbReference>
<evidence type="ECO:0000256" key="4">
    <source>
        <dbReference type="SAM" id="Phobius"/>
    </source>
</evidence>
<keyword evidence="3" id="KW-0902">Two-component regulatory system</keyword>
<dbReference type="GO" id="GO:0000155">
    <property type="term" value="F:phosphorelay sensor kinase activity"/>
    <property type="evidence" value="ECO:0007669"/>
    <property type="project" value="InterPro"/>
</dbReference>
<dbReference type="Proteomes" id="UP000654947">
    <property type="component" value="Unassembled WGS sequence"/>
</dbReference>
<feature type="transmembrane region" description="Helical" evidence="4">
    <location>
        <begin position="23"/>
        <end position="50"/>
    </location>
</feature>
<proteinExistence type="predicted"/>
<protein>
    <recommendedName>
        <fullName evidence="5">Signal transduction histidine kinase subgroup 3 dimerisation and phosphoacceptor domain-containing protein</fullName>
    </recommendedName>
</protein>
<feature type="transmembrane region" description="Helical" evidence="4">
    <location>
        <begin position="134"/>
        <end position="152"/>
    </location>
</feature>
<evidence type="ECO:0000313" key="7">
    <source>
        <dbReference type="Proteomes" id="UP000654947"/>
    </source>
</evidence>
<dbReference type="SUPFAM" id="SSF55874">
    <property type="entry name" value="ATPase domain of HSP90 chaperone/DNA topoisomerase II/histidine kinase"/>
    <property type="match status" value="1"/>
</dbReference>
<evidence type="ECO:0000313" key="6">
    <source>
        <dbReference type="EMBL" id="GHD35213.1"/>
    </source>
</evidence>
<dbReference type="AlphaFoldDB" id="A0A918XKM3"/>
<evidence type="ECO:0000256" key="1">
    <source>
        <dbReference type="ARBA" id="ARBA00022679"/>
    </source>
</evidence>
<evidence type="ECO:0000256" key="3">
    <source>
        <dbReference type="ARBA" id="ARBA00023012"/>
    </source>
</evidence>
<evidence type="ECO:0000256" key="2">
    <source>
        <dbReference type="ARBA" id="ARBA00022777"/>
    </source>
</evidence>
<reference evidence="6 7" key="1">
    <citation type="journal article" date="2014" name="Int. J. Syst. Evol. Microbiol.">
        <title>Complete genome sequence of Corynebacterium casei LMG S-19264T (=DSM 44701T), isolated from a smear-ripened cheese.</title>
        <authorList>
            <consortium name="US DOE Joint Genome Institute (JGI-PGF)"/>
            <person name="Walter F."/>
            <person name="Albersmeier A."/>
            <person name="Kalinowski J."/>
            <person name="Ruckert C."/>
        </authorList>
    </citation>
    <scope>NUCLEOTIDE SEQUENCE [LARGE SCALE GENOMIC DNA]</scope>
    <source>
        <strain evidence="6 7">KCTC 19473</strain>
    </source>
</reference>
<dbReference type="PANTHER" id="PTHR24421">
    <property type="entry name" value="NITRATE/NITRITE SENSOR PROTEIN NARX-RELATED"/>
    <property type="match status" value="1"/>
</dbReference>
<dbReference type="GO" id="GO:0046983">
    <property type="term" value="F:protein dimerization activity"/>
    <property type="evidence" value="ECO:0007669"/>
    <property type="project" value="InterPro"/>
</dbReference>
<keyword evidence="4" id="KW-0812">Transmembrane</keyword>